<dbReference type="EMBL" id="LMVM01000040">
    <property type="protein sequence ID" value="PAV03084.1"/>
    <property type="molecule type" value="Genomic_DNA"/>
</dbReference>
<dbReference type="Proteomes" id="UP000217784">
    <property type="component" value="Unassembled WGS sequence"/>
</dbReference>
<dbReference type="Pfam" id="PF02441">
    <property type="entry name" value="Flavoprotein"/>
    <property type="match status" value="1"/>
</dbReference>
<dbReference type="Pfam" id="PF00037">
    <property type="entry name" value="Fer4"/>
    <property type="match status" value="1"/>
</dbReference>
<evidence type="ECO:0000259" key="1">
    <source>
        <dbReference type="PROSITE" id="PS51379"/>
    </source>
</evidence>
<dbReference type="RefSeq" id="WP_069583785.1">
    <property type="nucleotide sequence ID" value="NZ_LMVM01000040.1"/>
</dbReference>
<dbReference type="InterPro" id="IPR017900">
    <property type="entry name" value="4Fe4S_Fe_S_CS"/>
</dbReference>
<dbReference type="Gene3D" id="3.30.70.20">
    <property type="match status" value="1"/>
</dbReference>
<dbReference type="GO" id="GO:1901285">
    <property type="term" value="P:5,6,7,8-tetrahydromethanopterin biosynthetic process"/>
    <property type="evidence" value="ECO:0007669"/>
    <property type="project" value="InterPro"/>
</dbReference>
<dbReference type="PROSITE" id="PS51379">
    <property type="entry name" value="4FE4S_FER_2"/>
    <property type="match status" value="1"/>
</dbReference>
<dbReference type="InterPro" id="IPR036551">
    <property type="entry name" value="Flavin_trans-like"/>
</dbReference>
<dbReference type="InterPro" id="IPR014073">
    <property type="entry name" value="DmrX"/>
</dbReference>
<name>A0A2A2H182_METBR</name>
<dbReference type="GO" id="GO:0051539">
    <property type="term" value="F:4 iron, 4 sulfur cluster binding"/>
    <property type="evidence" value="ECO:0007669"/>
    <property type="project" value="InterPro"/>
</dbReference>
<dbReference type="Gene3D" id="3.40.50.1950">
    <property type="entry name" value="Flavin prenyltransferase-like"/>
    <property type="match status" value="1"/>
</dbReference>
<dbReference type="InterPro" id="IPR017896">
    <property type="entry name" value="4Fe4S_Fe-S-bd"/>
</dbReference>
<dbReference type="SUPFAM" id="SSF54862">
    <property type="entry name" value="4Fe-4S ferredoxins"/>
    <property type="match status" value="1"/>
</dbReference>
<evidence type="ECO:0000313" key="3">
    <source>
        <dbReference type="Proteomes" id="UP000217784"/>
    </source>
</evidence>
<dbReference type="GO" id="GO:0016645">
    <property type="term" value="F:oxidoreductase activity, acting on the CH-NH group of donors"/>
    <property type="evidence" value="ECO:0007669"/>
    <property type="project" value="InterPro"/>
</dbReference>
<dbReference type="InterPro" id="IPR003382">
    <property type="entry name" value="Flavoprotein"/>
</dbReference>
<reference evidence="2 3" key="1">
    <citation type="journal article" date="2017" name="BMC Genomics">
        <title>Genomic analysis of methanogenic archaea reveals a shift towards energy conservation.</title>
        <authorList>
            <person name="Gilmore S.P."/>
            <person name="Henske J.K."/>
            <person name="Sexton J.A."/>
            <person name="Solomon K.V."/>
            <person name="Seppala S."/>
            <person name="Yoo J.I."/>
            <person name="Huyett L.M."/>
            <person name="Pressman A."/>
            <person name="Cogan J.Z."/>
            <person name="Kivenson V."/>
            <person name="Peng X."/>
            <person name="Tan Y."/>
            <person name="Valentine D.L."/>
            <person name="O'Malley M.A."/>
        </authorList>
    </citation>
    <scope>NUCLEOTIDE SEQUENCE [LARGE SCALE GENOMIC DNA]</scope>
    <source>
        <strain evidence="2 3">M.o.H.</strain>
    </source>
</reference>
<dbReference type="AlphaFoldDB" id="A0A2A2H182"/>
<dbReference type="SUPFAM" id="SSF52507">
    <property type="entry name" value="Homo-oligomeric flavin-containing Cys decarboxylases, HFCD"/>
    <property type="match status" value="1"/>
</dbReference>
<feature type="domain" description="4Fe-4S ferredoxin-type" evidence="1">
    <location>
        <begin position="166"/>
        <end position="195"/>
    </location>
</feature>
<sequence>MKIAFGITGAGHLLSDSVELVEQLMTKHDVTVLLSAAGEEVLKMYGLYERIETITGGYYNELIQEKDQRFSYPITGRFSLGKYDLLIVSPATSNTIGKIVGGIADSLVTNAVAQSGKGGVRTCIIPVDLESGDVETVLPSKLELNLCQKCEPCAAAAACPGNAITPGVEIDLLKCEGCGTCATACPFSAISAGKIITIHMREIDIENTKKLYDFEGIEVLGHPSDLKKIF</sequence>
<accession>A0A2A2H182</accession>
<keyword evidence="3" id="KW-1185">Reference proteome</keyword>
<dbReference type="OrthoDB" id="23478at2157"/>
<gene>
    <name evidence="2" type="ORF">ASJ80_07380</name>
</gene>
<proteinExistence type="predicted"/>
<evidence type="ECO:0000313" key="2">
    <source>
        <dbReference type="EMBL" id="PAV03084.1"/>
    </source>
</evidence>
<dbReference type="NCBIfam" id="TIGR02700">
    <property type="entry name" value="flavo_MJ0208"/>
    <property type="match status" value="1"/>
</dbReference>
<dbReference type="PROSITE" id="PS00198">
    <property type="entry name" value="4FE4S_FER_1"/>
    <property type="match status" value="1"/>
</dbReference>
<protein>
    <recommendedName>
        <fullName evidence="1">4Fe-4S ferredoxin-type domain-containing protein</fullName>
    </recommendedName>
</protein>
<comment type="caution">
    <text evidence="2">The sequence shown here is derived from an EMBL/GenBank/DDBJ whole genome shotgun (WGS) entry which is preliminary data.</text>
</comment>
<organism evidence="2 3">
    <name type="scientific">Methanobacterium bryantii</name>
    <dbReference type="NCBI Taxonomy" id="2161"/>
    <lineage>
        <taxon>Archaea</taxon>
        <taxon>Methanobacteriati</taxon>
        <taxon>Methanobacteriota</taxon>
        <taxon>Methanomada group</taxon>
        <taxon>Methanobacteria</taxon>
        <taxon>Methanobacteriales</taxon>
        <taxon>Methanobacteriaceae</taxon>
        <taxon>Methanobacterium</taxon>
    </lineage>
</organism>